<dbReference type="PROSITE" id="PS50994">
    <property type="entry name" value="INTEGRASE"/>
    <property type="match status" value="1"/>
</dbReference>
<evidence type="ECO:0000313" key="3">
    <source>
        <dbReference type="EMBL" id="EGU34044.1"/>
    </source>
</evidence>
<protein>
    <recommendedName>
        <fullName evidence="2">Integrase catalytic domain-containing protein</fullName>
    </recommendedName>
</protein>
<dbReference type="eggNOG" id="COG2801">
    <property type="taxonomic scope" value="Bacteria"/>
</dbReference>
<dbReference type="AlphaFoldDB" id="F9RQJ5"/>
<feature type="region of interest" description="Disordered" evidence="1">
    <location>
        <begin position="305"/>
        <end position="328"/>
    </location>
</feature>
<accession>F9RQJ5</accession>
<comment type="caution">
    <text evidence="3">The sequence shown here is derived from an EMBL/GenBank/DDBJ whole genome shotgun (WGS) entry which is preliminary data.</text>
</comment>
<dbReference type="SUPFAM" id="SSF53098">
    <property type="entry name" value="Ribonuclease H-like"/>
    <property type="match status" value="1"/>
</dbReference>
<dbReference type="InterPro" id="IPR012337">
    <property type="entry name" value="RNaseH-like_sf"/>
</dbReference>
<dbReference type="InterPro" id="IPR050900">
    <property type="entry name" value="Transposase_IS3/IS150/IS904"/>
</dbReference>
<dbReference type="InterPro" id="IPR036397">
    <property type="entry name" value="RNaseH_sf"/>
</dbReference>
<dbReference type="EMBL" id="AFWE01000168">
    <property type="protein sequence ID" value="EGU34044.1"/>
    <property type="molecule type" value="Genomic_DNA"/>
</dbReference>
<dbReference type="Proteomes" id="UP000004349">
    <property type="component" value="Unassembled WGS sequence"/>
</dbReference>
<organism evidence="3 4">
    <name type="scientific">Vibrio scophthalmi LMG 19158</name>
    <dbReference type="NCBI Taxonomy" id="870967"/>
    <lineage>
        <taxon>Bacteria</taxon>
        <taxon>Pseudomonadati</taxon>
        <taxon>Pseudomonadota</taxon>
        <taxon>Gammaproteobacteria</taxon>
        <taxon>Vibrionales</taxon>
        <taxon>Vibrionaceae</taxon>
        <taxon>Vibrio</taxon>
    </lineage>
</organism>
<dbReference type="InterPro" id="IPR001584">
    <property type="entry name" value="Integrase_cat-core"/>
</dbReference>
<dbReference type="PANTHER" id="PTHR46889">
    <property type="entry name" value="TRANSPOSASE INSF FOR INSERTION SEQUENCE IS3B-RELATED"/>
    <property type="match status" value="1"/>
</dbReference>
<dbReference type="PANTHER" id="PTHR46889:SF4">
    <property type="entry name" value="TRANSPOSASE INSO FOR INSERTION SEQUENCE ELEMENT IS911B-RELATED"/>
    <property type="match status" value="1"/>
</dbReference>
<dbReference type="GO" id="GO:0015074">
    <property type="term" value="P:DNA integration"/>
    <property type="evidence" value="ECO:0007669"/>
    <property type="project" value="InterPro"/>
</dbReference>
<dbReference type="NCBIfam" id="NF033516">
    <property type="entry name" value="transpos_IS3"/>
    <property type="match status" value="1"/>
</dbReference>
<feature type="domain" description="Integrase catalytic" evidence="2">
    <location>
        <begin position="118"/>
        <end position="284"/>
    </location>
</feature>
<dbReference type="GO" id="GO:0003676">
    <property type="term" value="F:nucleic acid binding"/>
    <property type="evidence" value="ECO:0007669"/>
    <property type="project" value="InterPro"/>
</dbReference>
<proteinExistence type="predicted"/>
<evidence type="ECO:0000256" key="1">
    <source>
        <dbReference type="SAM" id="MobiDB-lite"/>
    </source>
</evidence>
<evidence type="ECO:0000259" key="2">
    <source>
        <dbReference type="PROSITE" id="PS50994"/>
    </source>
</evidence>
<gene>
    <name evidence="3" type="ORF">VIS19158_09992</name>
</gene>
<dbReference type="InterPro" id="IPR048020">
    <property type="entry name" value="Transpos_IS3"/>
</dbReference>
<reference evidence="3 4" key="1">
    <citation type="journal article" date="2012" name="Int. J. Syst. Evol. Microbiol.">
        <title>Vibrio caribbeanicus sp. nov., isolated from the marine sponge Scleritoderma cyanea.</title>
        <authorList>
            <person name="Hoffmann M."/>
            <person name="Monday S.R."/>
            <person name="Allard M.W."/>
            <person name="Strain E.A."/>
            <person name="Whittaker P."/>
            <person name="Naum M."/>
            <person name="McCarthy P.J."/>
            <person name="Lopez J.V."/>
            <person name="Fischer M."/>
            <person name="Brown E.W."/>
        </authorList>
    </citation>
    <scope>NUCLEOTIDE SEQUENCE [LARGE SCALE GENOMIC DNA]</scope>
    <source>
        <strain evidence="3 4">LMG 19158</strain>
    </source>
</reference>
<name>F9RQJ5_9VIBR</name>
<dbReference type="Gene3D" id="3.30.420.10">
    <property type="entry name" value="Ribonuclease H-like superfamily/Ribonuclease H"/>
    <property type="match status" value="1"/>
</dbReference>
<evidence type="ECO:0000313" key="4">
    <source>
        <dbReference type="Proteomes" id="UP000004349"/>
    </source>
</evidence>
<sequence length="328" mass="37931">MKRGSRLDRACNEAEIDLRTYRRWYQRGKVQADERPTSLRPEPANKLTEQERQDIIDMSNAPEYASLPPSQIVPTLLDKGQYIASEASFYRVLKAAGQLNRRGRQRSRKKSSKPTSYTATGPNQVFTWDITYLPSGVRGQHYYLYLIEDIYSRKIVGYDVYDRECGEMASQLLQRTLMREQCFNQALVLHSDNGAPMKSLTFKAKIEELGITSSYSRPRVSDDNPYVESLFRTLKYVPSWPSKGFESLVRSRSWVESFVIWYNTVHKHSCLNYVTPSERHSGKDTEILRKRAKVLMAHRQAKPERWSGKIRNGEPIGEVHLNPEKEAA</sequence>
<dbReference type="Pfam" id="PF00665">
    <property type="entry name" value="rve"/>
    <property type="match status" value="1"/>
</dbReference>